<reference evidence="2 3" key="1">
    <citation type="submission" date="2019-01" db="EMBL/GenBank/DDBJ databases">
        <title>Sequencing of cultivated peanut Arachis hypogaea provides insights into genome evolution and oil improvement.</title>
        <authorList>
            <person name="Chen X."/>
        </authorList>
    </citation>
    <scope>NUCLEOTIDE SEQUENCE [LARGE SCALE GENOMIC DNA]</scope>
    <source>
        <strain evidence="3">cv. Fuhuasheng</strain>
        <tissue evidence="2">Leaves</tissue>
    </source>
</reference>
<dbReference type="Proteomes" id="UP000289738">
    <property type="component" value="Chromosome A06"/>
</dbReference>
<evidence type="ECO:0000256" key="1">
    <source>
        <dbReference type="SAM" id="Phobius"/>
    </source>
</evidence>
<evidence type="ECO:0008006" key="4">
    <source>
        <dbReference type="Google" id="ProtNLM"/>
    </source>
</evidence>
<proteinExistence type="predicted"/>
<dbReference type="EMBL" id="SDMP01000006">
    <property type="protein sequence ID" value="RYR50934.1"/>
    <property type="molecule type" value="Genomic_DNA"/>
</dbReference>
<organism evidence="2 3">
    <name type="scientific">Arachis hypogaea</name>
    <name type="common">Peanut</name>
    <dbReference type="NCBI Taxonomy" id="3818"/>
    <lineage>
        <taxon>Eukaryota</taxon>
        <taxon>Viridiplantae</taxon>
        <taxon>Streptophyta</taxon>
        <taxon>Embryophyta</taxon>
        <taxon>Tracheophyta</taxon>
        <taxon>Spermatophyta</taxon>
        <taxon>Magnoliopsida</taxon>
        <taxon>eudicotyledons</taxon>
        <taxon>Gunneridae</taxon>
        <taxon>Pentapetalae</taxon>
        <taxon>rosids</taxon>
        <taxon>fabids</taxon>
        <taxon>Fabales</taxon>
        <taxon>Fabaceae</taxon>
        <taxon>Papilionoideae</taxon>
        <taxon>50 kb inversion clade</taxon>
        <taxon>dalbergioids sensu lato</taxon>
        <taxon>Dalbergieae</taxon>
        <taxon>Pterocarpus clade</taxon>
        <taxon>Arachis</taxon>
    </lineage>
</organism>
<feature type="transmembrane region" description="Helical" evidence="1">
    <location>
        <begin position="69"/>
        <end position="87"/>
    </location>
</feature>
<evidence type="ECO:0000313" key="2">
    <source>
        <dbReference type="EMBL" id="RYR50934.1"/>
    </source>
</evidence>
<keyword evidence="1" id="KW-0472">Membrane</keyword>
<gene>
    <name evidence="2" type="ORF">Ahy_A06g025968</name>
</gene>
<name>A0A445CJ39_ARAHY</name>
<evidence type="ECO:0000313" key="3">
    <source>
        <dbReference type="Proteomes" id="UP000289738"/>
    </source>
</evidence>
<protein>
    <recommendedName>
        <fullName evidence="4">MULE transposase domain-containing protein</fullName>
    </recommendedName>
</protein>
<sequence length="193" mass="22713">MVLLPYNLRHHVTPQEGLLIIFDRSQAIKAAYKADDSLWKPPRAFHAYCIRHMAVNFMSRFKSAEGKRYLIMLHTVLAMLAIIRCMHRRLQQLFVWKGREVQAQMLASNRYSQWLQAVVEKNKEGIQKMRVTHCDRRALIFWSLHFSCCHALAACTAASFEWGPYVYPVYLQESELKVYEVVFPLIPDEKLWP</sequence>
<comment type="caution">
    <text evidence="2">The sequence shown here is derived from an EMBL/GenBank/DDBJ whole genome shotgun (WGS) entry which is preliminary data.</text>
</comment>
<feature type="transmembrane region" description="Helical" evidence="1">
    <location>
        <begin position="138"/>
        <end position="160"/>
    </location>
</feature>
<dbReference type="AlphaFoldDB" id="A0A445CJ39"/>
<keyword evidence="3" id="KW-1185">Reference proteome</keyword>
<accession>A0A445CJ39</accession>
<keyword evidence="1" id="KW-0812">Transmembrane</keyword>
<keyword evidence="1" id="KW-1133">Transmembrane helix</keyword>